<protein>
    <recommendedName>
        <fullName evidence="3">Lipoprotein</fullName>
    </recommendedName>
</protein>
<dbReference type="EMBL" id="FXAW01000010">
    <property type="protein sequence ID" value="SMG52140.1"/>
    <property type="molecule type" value="Genomic_DNA"/>
</dbReference>
<keyword evidence="2" id="KW-1185">Reference proteome</keyword>
<gene>
    <name evidence="1" type="ORF">SAMN05661096_03872</name>
</gene>
<reference evidence="2" key="1">
    <citation type="submission" date="2017-04" db="EMBL/GenBank/DDBJ databases">
        <authorList>
            <person name="Varghese N."/>
            <person name="Submissions S."/>
        </authorList>
    </citation>
    <scope>NUCLEOTIDE SEQUENCE [LARGE SCALE GENOMIC DNA]</scope>
    <source>
        <strain evidence="2">DSM 4125</strain>
    </source>
</reference>
<accession>A0A1X7LEM0</accession>
<evidence type="ECO:0008006" key="3">
    <source>
        <dbReference type="Google" id="ProtNLM"/>
    </source>
</evidence>
<dbReference type="AlphaFoldDB" id="A0A1X7LEM0"/>
<organism evidence="1 2">
    <name type="scientific">Marivirga sericea</name>
    <dbReference type="NCBI Taxonomy" id="1028"/>
    <lineage>
        <taxon>Bacteria</taxon>
        <taxon>Pseudomonadati</taxon>
        <taxon>Bacteroidota</taxon>
        <taxon>Cytophagia</taxon>
        <taxon>Cytophagales</taxon>
        <taxon>Marivirgaceae</taxon>
        <taxon>Marivirga</taxon>
    </lineage>
</organism>
<sequence length="192" mass="22469">MRKLNSILFATIVISFLACETAVREKPINEYYDVETLIDRQSKLLTELQPKVEKSIEVDGKKEKDTLEFDSLGWKNELEVFKLADINKPTLFDAYKATEEKTSNGKIWRYTTEKPSLGVEFLYVYFDNDSTVTKLEARYHENNALYVSERNFEINFKKSQDYSVLDSYKIYGRQKMAMKDEVTFSIESEVVD</sequence>
<dbReference type="PROSITE" id="PS51257">
    <property type="entry name" value="PROKAR_LIPOPROTEIN"/>
    <property type="match status" value="1"/>
</dbReference>
<dbReference type="Proteomes" id="UP000193804">
    <property type="component" value="Unassembled WGS sequence"/>
</dbReference>
<dbReference type="STRING" id="1028.SAMN05661096_03872"/>
<evidence type="ECO:0000313" key="2">
    <source>
        <dbReference type="Proteomes" id="UP000193804"/>
    </source>
</evidence>
<proteinExistence type="predicted"/>
<dbReference type="OrthoDB" id="794757at2"/>
<dbReference type="RefSeq" id="WP_085518991.1">
    <property type="nucleotide sequence ID" value="NZ_FXAW01000010.1"/>
</dbReference>
<name>A0A1X7LEM0_9BACT</name>
<evidence type="ECO:0000313" key="1">
    <source>
        <dbReference type="EMBL" id="SMG52140.1"/>
    </source>
</evidence>